<name>A0ABU1LB01_9FLAO</name>
<feature type="chain" id="PRO_5047139702" description="C1q domain-containing protein" evidence="1">
    <location>
        <begin position="21"/>
        <end position="234"/>
    </location>
</feature>
<keyword evidence="1" id="KW-0732">Signal</keyword>
<accession>A0ABU1LB01</accession>
<gene>
    <name evidence="2" type="ORF">J2781_000813</name>
</gene>
<dbReference type="RefSeq" id="WP_115980370.1">
    <property type="nucleotide sequence ID" value="NZ_JAVDQS010000002.1"/>
</dbReference>
<protein>
    <recommendedName>
        <fullName evidence="4">C1q domain-containing protein</fullName>
    </recommendedName>
</protein>
<evidence type="ECO:0000256" key="1">
    <source>
        <dbReference type="SAM" id="SignalP"/>
    </source>
</evidence>
<dbReference type="EMBL" id="JAVDQS010000002">
    <property type="protein sequence ID" value="MDR6403898.1"/>
    <property type="molecule type" value="Genomic_DNA"/>
</dbReference>
<proteinExistence type="predicted"/>
<sequence>MKKISLILSLLLAGIFSAQVGIGNANPAVNLDARSATGNSAIAFGNTNQTAAAAGSGAMKYDNGQLYYSNGTIWVPMLEKVAGVFIPRVVAAGLKNTGQSITSNNNIPQIWAFQTISVNDGNWDSATNSYTVPSSGFYQISLGGDITVNAVSNSSSWAVFVYPNSGSTTTDNIYFVYTAQNLPAISQGVRGGSFTIYLNAGQVVKLGSAHCVGCGTRLYTVAPGAVFSITQLGN</sequence>
<evidence type="ECO:0000313" key="2">
    <source>
        <dbReference type="EMBL" id="MDR6403898.1"/>
    </source>
</evidence>
<dbReference type="Gene3D" id="2.60.120.40">
    <property type="match status" value="1"/>
</dbReference>
<comment type="caution">
    <text evidence="2">The sequence shown here is derived from an EMBL/GenBank/DDBJ whole genome shotgun (WGS) entry which is preliminary data.</text>
</comment>
<dbReference type="Proteomes" id="UP001184853">
    <property type="component" value="Unassembled WGS sequence"/>
</dbReference>
<evidence type="ECO:0000313" key="3">
    <source>
        <dbReference type="Proteomes" id="UP001184853"/>
    </source>
</evidence>
<evidence type="ECO:0008006" key="4">
    <source>
        <dbReference type="Google" id="ProtNLM"/>
    </source>
</evidence>
<dbReference type="InterPro" id="IPR008983">
    <property type="entry name" value="Tumour_necrosis_fac-like_dom"/>
</dbReference>
<feature type="signal peptide" evidence="1">
    <location>
        <begin position="1"/>
        <end position="20"/>
    </location>
</feature>
<organism evidence="2 3">
    <name type="scientific">Chryseobacterium geocarposphaerae</name>
    <dbReference type="NCBI Taxonomy" id="1416776"/>
    <lineage>
        <taxon>Bacteria</taxon>
        <taxon>Pseudomonadati</taxon>
        <taxon>Bacteroidota</taxon>
        <taxon>Flavobacteriia</taxon>
        <taxon>Flavobacteriales</taxon>
        <taxon>Weeksellaceae</taxon>
        <taxon>Chryseobacterium group</taxon>
        <taxon>Chryseobacterium</taxon>
    </lineage>
</organism>
<keyword evidence="3" id="KW-1185">Reference proteome</keyword>
<reference evidence="2 3" key="1">
    <citation type="submission" date="2023-07" db="EMBL/GenBank/DDBJ databases">
        <title>Sorghum-associated microbial communities from plants grown in Nebraska, USA.</title>
        <authorList>
            <person name="Schachtman D."/>
        </authorList>
    </citation>
    <scope>NUCLEOTIDE SEQUENCE [LARGE SCALE GENOMIC DNA]</scope>
    <source>
        <strain evidence="2 3">DS1709</strain>
    </source>
</reference>